<comment type="caution">
    <text evidence="7">The sequence shown here is derived from an EMBL/GenBank/DDBJ whole genome shotgun (WGS) entry which is preliminary data.</text>
</comment>
<dbReference type="InterPro" id="IPR000866">
    <property type="entry name" value="AhpC/TSA"/>
</dbReference>
<feature type="signal peptide" evidence="5">
    <location>
        <begin position="1"/>
        <end position="21"/>
    </location>
</feature>
<dbReference type="RefSeq" id="WP_141814231.1">
    <property type="nucleotide sequence ID" value="NZ_VFPL01000001.1"/>
</dbReference>
<dbReference type="GO" id="GO:0016209">
    <property type="term" value="F:antioxidant activity"/>
    <property type="evidence" value="ECO:0007669"/>
    <property type="project" value="InterPro"/>
</dbReference>
<dbReference type="EMBL" id="VWNE01000057">
    <property type="protein sequence ID" value="KAA8474825.1"/>
    <property type="molecule type" value="Genomic_DNA"/>
</dbReference>
<dbReference type="GO" id="GO:0030313">
    <property type="term" value="C:cell envelope"/>
    <property type="evidence" value="ECO:0007669"/>
    <property type="project" value="UniProtKB-SubCell"/>
</dbReference>
<dbReference type="InterPro" id="IPR013766">
    <property type="entry name" value="Thioredoxin_domain"/>
</dbReference>
<keyword evidence="8" id="KW-1185">Reference proteome</keyword>
<evidence type="ECO:0000313" key="8">
    <source>
        <dbReference type="Proteomes" id="UP000322918"/>
    </source>
</evidence>
<name>A0A5M9GM43_9SPHI</name>
<accession>A0A5M9GM43</accession>
<evidence type="ECO:0000313" key="7">
    <source>
        <dbReference type="EMBL" id="KAA8474825.1"/>
    </source>
</evidence>
<proteinExistence type="predicted"/>
<evidence type="ECO:0000259" key="6">
    <source>
        <dbReference type="PROSITE" id="PS51352"/>
    </source>
</evidence>
<sequence length="428" mass="48776">MKKKLLTIALAALCPFFTVKAQHIKSLNIGDSIPESLWNMPLQVVNHPEGKDTITLNDYRGKLIILDFWATWCTNCVASMPGTHDIQLKFTNDVAVIPIAKDKANTVVPFLKRNEMLKNLNICSVVSYNDAVKSYFPHRLIPHIVWIGRNGTYLGATTPDQITENNISEALESTGLHVRNKLDWDTERPLFLSREFSGDLELHHYSIFFKGYYPGLTTGNKFRRKQNIVYGRAITNTVLLQFYEIAIAPVFREYSRKRVILEGVDSSEVLMVRDNHMRWKLDNRYNYEIVVPPDKADSLYAFMLSDLNHYSGYRAATEMRKSKCLVLTRIGKINQIKTTGAPPENNLFSDNPGIINQPLNLFIERIDMDSGIPLPLVDETAYQGNVDIQVPKSALKSQDTLRAALKNYGLSLIEAERPLRMLVIKKDR</sequence>
<dbReference type="InterPro" id="IPR050553">
    <property type="entry name" value="Thioredoxin_ResA/DsbE_sf"/>
</dbReference>
<keyword evidence="5" id="KW-0732">Signal</keyword>
<dbReference type="Proteomes" id="UP000322918">
    <property type="component" value="Unassembled WGS sequence"/>
</dbReference>
<reference evidence="7 8" key="1">
    <citation type="submission" date="2019-09" db="EMBL/GenBank/DDBJ databases">
        <title>Pararcticibacter amylolyticus gen. nov., sp. nov., isolated from a rottenly hemp rope, and reclassification of Pedobacter tournemirensis as Pararcticibacter tournemirensis comb. nov.</title>
        <authorList>
            <person name="Cai Y."/>
        </authorList>
    </citation>
    <scope>NUCLEOTIDE SEQUENCE [LARGE SCALE GENOMIC DNA]</scope>
    <source>
        <strain evidence="7 8">TF5-37.2-LB10</strain>
    </source>
</reference>
<dbReference type="CDD" id="cd02966">
    <property type="entry name" value="TlpA_like_family"/>
    <property type="match status" value="1"/>
</dbReference>
<dbReference type="GO" id="GO:0017004">
    <property type="term" value="P:cytochrome complex assembly"/>
    <property type="evidence" value="ECO:0007669"/>
    <property type="project" value="UniProtKB-KW"/>
</dbReference>
<evidence type="ECO:0000256" key="3">
    <source>
        <dbReference type="ARBA" id="ARBA00023157"/>
    </source>
</evidence>
<dbReference type="Pfam" id="PF00578">
    <property type="entry name" value="AhpC-TSA"/>
    <property type="match status" value="1"/>
</dbReference>
<evidence type="ECO:0000256" key="5">
    <source>
        <dbReference type="SAM" id="SignalP"/>
    </source>
</evidence>
<gene>
    <name evidence="7" type="ORF">F1649_21880</name>
</gene>
<dbReference type="PROSITE" id="PS51352">
    <property type="entry name" value="THIOREDOXIN_2"/>
    <property type="match status" value="1"/>
</dbReference>
<dbReference type="SUPFAM" id="SSF52833">
    <property type="entry name" value="Thioredoxin-like"/>
    <property type="match status" value="1"/>
</dbReference>
<evidence type="ECO:0000256" key="4">
    <source>
        <dbReference type="ARBA" id="ARBA00023284"/>
    </source>
</evidence>
<keyword evidence="4" id="KW-0676">Redox-active center</keyword>
<feature type="domain" description="Thioredoxin" evidence="6">
    <location>
        <begin position="8"/>
        <end position="172"/>
    </location>
</feature>
<keyword evidence="3" id="KW-1015">Disulfide bond</keyword>
<keyword evidence="2" id="KW-0201">Cytochrome c-type biogenesis</keyword>
<dbReference type="GO" id="GO:0016491">
    <property type="term" value="F:oxidoreductase activity"/>
    <property type="evidence" value="ECO:0007669"/>
    <property type="project" value="InterPro"/>
</dbReference>
<dbReference type="InterPro" id="IPR036249">
    <property type="entry name" value="Thioredoxin-like_sf"/>
</dbReference>
<organism evidence="7 8">
    <name type="scientific">Arcticibacter tournemirensis</name>
    <dbReference type="NCBI Taxonomy" id="699437"/>
    <lineage>
        <taxon>Bacteria</taxon>
        <taxon>Pseudomonadati</taxon>
        <taxon>Bacteroidota</taxon>
        <taxon>Sphingobacteriia</taxon>
        <taxon>Sphingobacteriales</taxon>
        <taxon>Sphingobacteriaceae</taxon>
        <taxon>Arcticibacter</taxon>
    </lineage>
</organism>
<dbReference type="AlphaFoldDB" id="A0A5M9GM43"/>
<dbReference type="PANTHER" id="PTHR42852:SF6">
    <property type="entry name" value="THIOL:DISULFIDE INTERCHANGE PROTEIN DSBE"/>
    <property type="match status" value="1"/>
</dbReference>
<dbReference type="OrthoDB" id="793244at2"/>
<feature type="chain" id="PRO_5024434617" evidence="5">
    <location>
        <begin position="22"/>
        <end position="428"/>
    </location>
</feature>
<comment type="subcellular location">
    <subcellularLocation>
        <location evidence="1">Cell envelope</location>
    </subcellularLocation>
</comment>
<evidence type="ECO:0000256" key="2">
    <source>
        <dbReference type="ARBA" id="ARBA00022748"/>
    </source>
</evidence>
<dbReference type="Gene3D" id="3.40.30.10">
    <property type="entry name" value="Glutaredoxin"/>
    <property type="match status" value="1"/>
</dbReference>
<evidence type="ECO:0000256" key="1">
    <source>
        <dbReference type="ARBA" id="ARBA00004196"/>
    </source>
</evidence>
<protein>
    <submittedName>
        <fullName evidence="7">TlpA family protein disulfide reductase</fullName>
    </submittedName>
</protein>
<dbReference type="PANTHER" id="PTHR42852">
    <property type="entry name" value="THIOL:DISULFIDE INTERCHANGE PROTEIN DSBE"/>
    <property type="match status" value="1"/>
</dbReference>